<feature type="domain" description="HTH araC/xylS-type" evidence="4">
    <location>
        <begin position="238"/>
        <end position="337"/>
    </location>
</feature>
<dbReference type="GO" id="GO:0003700">
    <property type="term" value="F:DNA-binding transcription factor activity"/>
    <property type="evidence" value="ECO:0007669"/>
    <property type="project" value="InterPro"/>
</dbReference>
<dbReference type="Pfam" id="PF12833">
    <property type="entry name" value="HTH_18"/>
    <property type="match status" value="1"/>
</dbReference>
<dbReference type="PROSITE" id="PS01124">
    <property type="entry name" value="HTH_ARAC_FAMILY_2"/>
    <property type="match status" value="1"/>
</dbReference>
<dbReference type="AlphaFoldDB" id="A0A857J8G1"/>
<dbReference type="Pfam" id="PF12625">
    <property type="entry name" value="Arabinose_bd"/>
    <property type="match status" value="1"/>
</dbReference>
<dbReference type="InterPro" id="IPR018062">
    <property type="entry name" value="HTH_AraC-typ_CS"/>
</dbReference>
<dbReference type="GO" id="GO:0000976">
    <property type="term" value="F:transcription cis-regulatory region binding"/>
    <property type="evidence" value="ECO:0007669"/>
    <property type="project" value="TreeGrafter"/>
</dbReference>
<dbReference type="PANTHER" id="PTHR47894:SF1">
    <property type="entry name" value="HTH-TYPE TRANSCRIPTIONAL REGULATOR VQSM"/>
    <property type="match status" value="1"/>
</dbReference>
<evidence type="ECO:0000259" key="4">
    <source>
        <dbReference type="PROSITE" id="PS01124"/>
    </source>
</evidence>
<dbReference type="RefSeq" id="WP_160553096.1">
    <property type="nucleotide sequence ID" value="NZ_CP047650.1"/>
</dbReference>
<evidence type="ECO:0000256" key="2">
    <source>
        <dbReference type="ARBA" id="ARBA00023125"/>
    </source>
</evidence>
<dbReference type="KEGG" id="xyk:GT347_15755"/>
<evidence type="ECO:0000313" key="6">
    <source>
        <dbReference type="Proteomes" id="UP000464787"/>
    </source>
</evidence>
<dbReference type="InterPro" id="IPR032687">
    <property type="entry name" value="AraC-type_N"/>
</dbReference>
<evidence type="ECO:0000256" key="1">
    <source>
        <dbReference type="ARBA" id="ARBA00023015"/>
    </source>
</evidence>
<keyword evidence="3" id="KW-0804">Transcription</keyword>
<dbReference type="InterPro" id="IPR009057">
    <property type="entry name" value="Homeodomain-like_sf"/>
</dbReference>
<evidence type="ECO:0000313" key="5">
    <source>
        <dbReference type="EMBL" id="QHI99302.1"/>
    </source>
</evidence>
<reference evidence="5 6" key="1">
    <citation type="submission" date="2020-01" db="EMBL/GenBank/DDBJ databases">
        <title>Genome sequencing of strain KACC 21265.</title>
        <authorList>
            <person name="Heo J."/>
            <person name="Kim S.-J."/>
            <person name="Kim J.-S."/>
            <person name="Hong S.-B."/>
            <person name="Kwon S.-W."/>
        </authorList>
    </citation>
    <scope>NUCLEOTIDE SEQUENCE [LARGE SCALE GENOMIC DNA]</scope>
    <source>
        <strain evidence="5 6">KACC 21265</strain>
    </source>
</reference>
<dbReference type="Gene3D" id="1.10.10.60">
    <property type="entry name" value="Homeodomain-like"/>
    <property type="match status" value="1"/>
</dbReference>
<protein>
    <submittedName>
        <fullName evidence="5">Helix-turn-helix domain-containing protein</fullName>
    </submittedName>
</protein>
<dbReference type="PANTHER" id="PTHR47894">
    <property type="entry name" value="HTH-TYPE TRANSCRIPTIONAL REGULATOR GADX"/>
    <property type="match status" value="1"/>
</dbReference>
<dbReference type="GO" id="GO:0005829">
    <property type="term" value="C:cytosol"/>
    <property type="evidence" value="ECO:0007669"/>
    <property type="project" value="TreeGrafter"/>
</dbReference>
<accession>A0A857J8G1</accession>
<proteinExistence type="predicted"/>
<keyword evidence="2" id="KW-0238">DNA-binding</keyword>
<organism evidence="5 6">
    <name type="scientific">Xylophilus rhododendri</name>
    <dbReference type="NCBI Taxonomy" id="2697032"/>
    <lineage>
        <taxon>Bacteria</taxon>
        <taxon>Pseudomonadati</taxon>
        <taxon>Pseudomonadota</taxon>
        <taxon>Betaproteobacteria</taxon>
        <taxon>Burkholderiales</taxon>
        <taxon>Xylophilus</taxon>
    </lineage>
</organism>
<sequence>MPVPAKKNASAATPMAFARAALTAYELRGLDPGPALRQARIAPRELRLRDGRITAAQFEALCAHAMQELDDEALGWFSRRLPWGSYGMLCRASVTAPTLGVALARWCRHHRLLTDDVLLHLAVDGDIASLRLQEQRPIAPALRELCHVTLLRNLHGFASWAIDSRIALRQARLAYAAPRHAAVYALLFACPLHFDCEGSGMLFDARYLGLPLVRDEAATRAMLQRALALTVRQYRRDRLLAEQVREQLRQQPFATADSVAAALNLSARSLHRQLHEEGFALQALKDETRLALAQSLLRGSGRPIKQVALAAGFRNEKSFARAFALWTGQAPGRWRADARELQGG</sequence>
<keyword evidence="6" id="KW-1185">Reference proteome</keyword>
<dbReference type="InterPro" id="IPR018060">
    <property type="entry name" value="HTH_AraC"/>
</dbReference>
<gene>
    <name evidence="5" type="ORF">GT347_15755</name>
</gene>
<keyword evidence="1" id="KW-0805">Transcription regulation</keyword>
<dbReference type="Proteomes" id="UP000464787">
    <property type="component" value="Chromosome"/>
</dbReference>
<dbReference type="PROSITE" id="PS00041">
    <property type="entry name" value="HTH_ARAC_FAMILY_1"/>
    <property type="match status" value="1"/>
</dbReference>
<evidence type="ECO:0000256" key="3">
    <source>
        <dbReference type="ARBA" id="ARBA00023163"/>
    </source>
</evidence>
<name>A0A857J8G1_9BURK</name>
<dbReference type="SMART" id="SM00342">
    <property type="entry name" value="HTH_ARAC"/>
    <property type="match status" value="1"/>
</dbReference>
<dbReference type="SUPFAM" id="SSF46689">
    <property type="entry name" value="Homeodomain-like"/>
    <property type="match status" value="1"/>
</dbReference>
<dbReference type="EMBL" id="CP047650">
    <property type="protein sequence ID" value="QHI99302.1"/>
    <property type="molecule type" value="Genomic_DNA"/>
</dbReference>